<dbReference type="Proteomes" id="UP000834106">
    <property type="component" value="Chromosome 9"/>
</dbReference>
<gene>
    <name evidence="7" type="ORF">FPE_LOCUS14562</name>
</gene>
<dbReference type="GO" id="GO:0016020">
    <property type="term" value="C:membrane"/>
    <property type="evidence" value="ECO:0007669"/>
    <property type="project" value="UniProtKB-SubCell"/>
</dbReference>
<evidence type="ECO:0000256" key="4">
    <source>
        <dbReference type="ARBA" id="ARBA00023136"/>
    </source>
</evidence>
<comment type="subcellular location">
    <subcellularLocation>
        <location evidence="1">Membrane</location>
        <topology evidence="1">Multi-pass membrane protein</topology>
    </subcellularLocation>
</comment>
<dbReference type="Pfam" id="PF00153">
    <property type="entry name" value="Mito_carr"/>
    <property type="match status" value="1"/>
</dbReference>
<proteinExistence type="inferred from homology"/>
<reference evidence="7" key="1">
    <citation type="submission" date="2023-05" db="EMBL/GenBank/DDBJ databases">
        <authorList>
            <person name="Huff M."/>
        </authorList>
    </citation>
    <scope>NUCLEOTIDE SEQUENCE</scope>
</reference>
<dbReference type="PANTHER" id="PTHR24089">
    <property type="entry name" value="SOLUTE CARRIER FAMILY 25"/>
    <property type="match status" value="1"/>
</dbReference>
<feature type="repeat" description="Solcar" evidence="5">
    <location>
        <begin position="76"/>
        <end position="163"/>
    </location>
</feature>
<evidence type="ECO:0000313" key="8">
    <source>
        <dbReference type="Proteomes" id="UP000834106"/>
    </source>
</evidence>
<dbReference type="Gene3D" id="1.50.40.10">
    <property type="entry name" value="Mitochondrial carrier domain"/>
    <property type="match status" value="1"/>
</dbReference>
<keyword evidence="4 5" id="KW-0472">Membrane</keyword>
<dbReference type="SUPFAM" id="SSF103506">
    <property type="entry name" value="Mitochondrial carrier"/>
    <property type="match status" value="1"/>
</dbReference>
<evidence type="ECO:0000313" key="7">
    <source>
        <dbReference type="EMBL" id="CAI9767132.1"/>
    </source>
</evidence>
<evidence type="ECO:0000256" key="2">
    <source>
        <dbReference type="ARBA" id="ARBA00022692"/>
    </source>
</evidence>
<sequence>MIQKTPSQSQNKSYSLMGNVYRVMMELHLELPFRAPNVGEAIRDIPRSKEAAILAPLETIRTRMVVGVGSRNIYGSFIQIVEQQGALSGLTASTISYPLEVARKRLMVGALQGKWPPHMSAALLEVVKQEGLMRLYRGWAASCLKVMPSSGITWMLYEAWKDILLAERRPL</sequence>
<keyword evidence="6" id="KW-0813">Transport</keyword>
<dbReference type="EMBL" id="OU503044">
    <property type="protein sequence ID" value="CAI9767132.1"/>
    <property type="molecule type" value="Genomic_DNA"/>
</dbReference>
<accession>A0AAD1ZC78</accession>
<dbReference type="InterPro" id="IPR018108">
    <property type="entry name" value="MCP_transmembrane"/>
</dbReference>
<evidence type="ECO:0000256" key="5">
    <source>
        <dbReference type="PROSITE-ProRule" id="PRU00282"/>
    </source>
</evidence>
<evidence type="ECO:0000256" key="6">
    <source>
        <dbReference type="RuleBase" id="RU000488"/>
    </source>
</evidence>
<keyword evidence="2 5" id="KW-0812">Transmembrane</keyword>
<name>A0AAD1ZC78_9LAMI</name>
<dbReference type="PROSITE" id="PS50920">
    <property type="entry name" value="SOLCAR"/>
    <property type="match status" value="1"/>
</dbReference>
<dbReference type="InterPro" id="IPR023395">
    <property type="entry name" value="MCP_dom_sf"/>
</dbReference>
<organism evidence="7 8">
    <name type="scientific">Fraxinus pennsylvanica</name>
    <dbReference type="NCBI Taxonomy" id="56036"/>
    <lineage>
        <taxon>Eukaryota</taxon>
        <taxon>Viridiplantae</taxon>
        <taxon>Streptophyta</taxon>
        <taxon>Embryophyta</taxon>
        <taxon>Tracheophyta</taxon>
        <taxon>Spermatophyta</taxon>
        <taxon>Magnoliopsida</taxon>
        <taxon>eudicotyledons</taxon>
        <taxon>Gunneridae</taxon>
        <taxon>Pentapetalae</taxon>
        <taxon>asterids</taxon>
        <taxon>lamiids</taxon>
        <taxon>Lamiales</taxon>
        <taxon>Oleaceae</taxon>
        <taxon>Oleeae</taxon>
        <taxon>Fraxinus</taxon>
    </lineage>
</organism>
<comment type="similarity">
    <text evidence="6">Belongs to the mitochondrial carrier (TC 2.A.29) family.</text>
</comment>
<evidence type="ECO:0000256" key="1">
    <source>
        <dbReference type="ARBA" id="ARBA00004141"/>
    </source>
</evidence>
<dbReference type="AlphaFoldDB" id="A0AAD1ZC78"/>
<evidence type="ECO:0000256" key="3">
    <source>
        <dbReference type="ARBA" id="ARBA00022737"/>
    </source>
</evidence>
<protein>
    <submittedName>
        <fullName evidence="7">Uncharacterized protein</fullName>
    </submittedName>
</protein>
<keyword evidence="8" id="KW-1185">Reference proteome</keyword>
<keyword evidence="3" id="KW-0677">Repeat</keyword>